<protein>
    <submittedName>
        <fullName evidence="1">YlaC family protein</fullName>
    </submittedName>
</protein>
<organism evidence="1 2">
    <name type="scientific">Mixta hanseatica</name>
    <dbReference type="NCBI Taxonomy" id="2872648"/>
    <lineage>
        <taxon>Bacteria</taxon>
        <taxon>Pseudomonadati</taxon>
        <taxon>Pseudomonadota</taxon>
        <taxon>Gammaproteobacteria</taxon>
        <taxon>Enterobacterales</taxon>
        <taxon>Erwiniaceae</taxon>
        <taxon>Mixta</taxon>
    </lineage>
</organism>
<reference evidence="1" key="1">
    <citation type="submission" date="2021-09" db="EMBL/GenBank/DDBJ databases">
        <title>First case of bloodstream infection caused by Mixta hanseatica sp. nov., a member of the Erwiniaceae family.</title>
        <authorList>
            <person name="Both A."/>
            <person name="Huang J."/>
            <person name="Wenzel P."/>
            <person name="Aepfelbacher M."/>
            <person name="Rohde H."/>
            <person name="Christner M."/>
            <person name="Hentschke M."/>
        </authorList>
    </citation>
    <scope>NUCLEOTIDE SEQUENCE</scope>
    <source>
        <strain evidence="1">X22927</strain>
    </source>
</reference>
<proteinExistence type="predicted"/>
<dbReference type="EMBL" id="CP082904">
    <property type="protein sequence ID" value="UQY43593.1"/>
    <property type="molecule type" value="Genomic_DNA"/>
</dbReference>
<name>A0ABY4R5V9_9GAMM</name>
<evidence type="ECO:0000313" key="1">
    <source>
        <dbReference type="EMBL" id="UQY43593.1"/>
    </source>
</evidence>
<dbReference type="Proteomes" id="UP001056635">
    <property type="component" value="Chromosome"/>
</dbReference>
<keyword evidence="2" id="KW-1185">Reference proteome</keyword>
<sequence length="54" mass="6102">MRTLPDAAVNDILNHPSTPEHVKAGIHKLMTLKDEVDFYDVYHLTWGNKPADSV</sequence>
<accession>A0ABY4R5V9</accession>
<dbReference type="Pfam" id="PF10777">
    <property type="entry name" value="YlaC"/>
    <property type="match status" value="1"/>
</dbReference>
<dbReference type="RefSeq" id="WP_249892260.1">
    <property type="nucleotide sequence ID" value="NZ_CP082904.1"/>
</dbReference>
<dbReference type="InterPro" id="IPR019713">
    <property type="entry name" value="Memb_YlaC"/>
</dbReference>
<gene>
    <name evidence="1" type="ORF">K6958_17255</name>
</gene>
<evidence type="ECO:0000313" key="2">
    <source>
        <dbReference type="Proteomes" id="UP001056635"/>
    </source>
</evidence>